<protein>
    <submittedName>
        <fullName evidence="1">Uncharacterized protein</fullName>
    </submittedName>
</protein>
<sequence length="61" mass="7067">MFNVVLNLFQTGWHARGHRFDSDILHLKIRHLQIKVSAFFFGNLPVTSKSNTKGSVNQVWK</sequence>
<evidence type="ECO:0000313" key="2">
    <source>
        <dbReference type="Proteomes" id="UP000245647"/>
    </source>
</evidence>
<dbReference type="AlphaFoldDB" id="A0A2U2PKX4"/>
<comment type="caution">
    <text evidence="1">The sequence shown here is derived from an EMBL/GenBank/DDBJ whole genome shotgun (WGS) entry which is preliminary data.</text>
</comment>
<proteinExistence type="predicted"/>
<dbReference type="EMBL" id="QEAS01000003">
    <property type="protein sequence ID" value="PWG81819.1"/>
    <property type="molecule type" value="Genomic_DNA"/>
</dbReference>
<dbReference type="Proteomes" id="UP000245647">
    <property type="component" value="Unassembled WGS sequence"/>
</dbReference>
<name>A0A2U2PKX4_9SPHI</name>
<evidence type="ECO:0000313" key="1">
    <source>
        <dbReference type="EMBL" id="PWG81819.1"/>
    </source>
</evidence>
<reference evidence="1 2" key="1">
    <citation type="submission" date="2018-04" db="EMBL/GenBank/DDBJ databases">
        <title>Pedobacter chongqingensis sp. nov., isolated from a rottenly hemp rope.</title>
        <authorList>
            <person name="Cai Y."/>
        </authorList>
    </citation>
    <scope>NUCLEOTIDE SEQUENCE [LARGE SCALE GENOMIC DNA]</scope>
    <source>
        <strain evidence="1 2">FJ4-8</strain>
    </source>
</reference>
<organism evidence="1 2">
    <name type="scientific">Pararcticibacter amylolyticus</name>
    <dbReference type="NCBI Taxonomy" id="2173175"/>
    <lineage>
        <taxon>Bacteria</taxon>
        <taxon>Pseudomonadati</taxon>
        <taxon>Bacteroidota</taxon>
        <taxon>Sphingobacteriia</taxon>
        <taxon>Sphingobacteriales</taxon>
        <taxon>Sphingobacteriaceae</taxon>
        <taxon>Pararcticibacter</taxon>
    </lineage>
</organism>
<gene>
    <name evidence="1" type="ORF">DDR33_05520</name>
</gene>
<keyword evidence="2" id="KW-1185">Reference proteome</keyword>
<accession>A0A2U2PKX4</accession>